<accession>A0A168ADX7</accession>
<comment type="caution">
    <text evidence="1">The sequence shown here is derived from an EMBL/GenBank/DDBJ whole genome shotgun (WGS) entry which is preliminary data.</text>
</comment>
<organism evidence="1 2">
    <name type="scientific">Niveomyces insectorum RCEF 264</name>
    <dbReference type="NCBI Taxonomy" id="1081102"/>
    <lineage>
        <taxon>Eukaryota</taxon>
        <taxon>Fungi</taxon>
        <taxon>Dikarya</taxon>
        <taxon>Ascomycota</taxon>
        <taxon>Pezizomycotina</taxon>
        <taxon>Sordariomycetes</taxon>
        <taxon>Hypocreomycetidae</taxon>
        <taxon>Hypocreales</taxon>
        <taxon>Cordycipitaceae</taxon>
        <taxon>Niveomyces</taxon>
    </lineage>
</organism>
<keyword evidence="2" id="KW-1185">Reference proteome</keyword>
<dbReference type="AlphaFoldDB" id="A0A168ADX7"/>
<dbReference type="EMBL" id="AZHD01000001">
    <property type="protein sequence ID" value="OAA68620.1"/>
    <property type="molecule type" value="Genomic_DNA"/>
</dbReference>
<dbReference type="Proteomes" id="UP000076874">
    <property type="component" value="Unassembled WGS sequence"/>
</dbReference>
<gene>
    <name evidence="1" type="ORF">SPI_00815</name>
</gene>
<reference evidence="1 2" key="1">
    <citation type="journal article" date="2016" name="Genome Biol. Evol.">
        <title>Divergent and convergent evolution of fungal pathogenicity.</title>
        <authorList>
            <person name="Shang Y."/>
            <person name="Xiao G."/>
            <person name="Zheng P."/>
            <person name="Cen K."/>
            <person name="Zhan S."/>
            <person name="Wang C."/>
        </authorList>
    </citation>
    <scope>NUCLEOTIDE SEQUENCE [LARGE SCALE GENOMIC DNA]</scope>
    <source>
        <strain evidence="1 2">RCEF 264</strain>
    </source>
</reference>
<evidence type="ECO:0000313" key="2">
    <source>
        <dbReference type="Proteomes" id="UP000076874"/>
    </source>
</evidence>
<name>A0A168ADX7_9HYPO</name>
<evidence type="ECO:0000313" key="1">
    <source>
        <dbReference type="EMBL" id="OAA68620.1"/>
    </source>
</evidence>
<proteinExistence type="predicted"/>
<protein>
    <submittedName>
        <fullName evidence="1">Uncharacterized protein</fullName>
    </submittedName>
</protein>
<sequence>MSSSPAVYEHMFIASQDAAANWHVDGLVRAGGMPPVYFPHLDPPAIRTPGLGVTLFLLFTNMLLTSPSTDTQQHLHDHGLRN</sequence>